<evidence type="ECO:0000313" key="1">
    <source>
        <dbReference type="EMBL" id="KIH48901.1"/>
    </source>
</evidence>
<feature type="non-terminal residue" evidence="1">
    <location>
        <position position="1"/>
    </location>
</feature>
<name>A0A0C2FVH8_9BILA</name>
<protein>
    <submittedName>
        <fullName evidence="1">Uncharacterized protein</fullName>
    </submittedName>
</protein>
<organism evidence="1 2">
    <name type="scientific">Ancylostoma duodenale</name>
    <dbReference type="NCBI Taxonomy" id="51022"/>
    <lineage>
        <taxon>Eukaryota</taxon>
        <taxon>Metazoa</taxon>
        <taxon>Ecdysozoa</taxon>
        <taxon>Nematoda</taxon>
        <taxon>Chromadorea</taxon>
        <taxon>Rhabditida</taxon>
        <taxon>Rhabditina</taxon>
        <taxon>Rhabditomorpha</taxon>
        <taxon>Strongyloidea</taxon>
        <taxon>Ancylostomatidae</taxon>
        <taxon>Ancylostomatinae</taxon>
        <taxon>Ancylostoma</taxon>
    </lineage>
</organism>
<accession>A0A0C2FVH8</accession>
<proteinExistence type="predicted"/>
<gene>
    <name evidence="1" type="ORF">ANCDUO_21026</name>
</gene>
<keyword evidence="2" id="KW-1185">Reference proteome</keyword>
<dbReference type="Proteomes" id="UP000054047">
    <property type="component" value="Unassembled WGS sequence"/>
</dbReference>
<dbReference type="AlphaFoldDB" id="A0A0C2FVH8"/>
<evidence type="ECO:0000313" key="2">
    <source>
        <dbReference type="Proteomes" id="UP000054047"/>
    </source>
</evidence>
<reference evidence="1 2" key="1">
    <citation type="submission" date="2013-12" db="EMBL/GenBank/DDBJ databases">
        <title>Draft genome of the parsitic nematode Ancylostoma duodenale.</title>
        <authorList>
            <person name="Mitreva M."/>
        </authorList>
    </citation>
    <scope>NUCLEOTIDE SEQUENCE [LARGE SCALE GENOMIC DNA]</scope>
    <source>
        <strain evidence="1 2">Zhejiang</strain>
    </source>
</reference>
<dbReference type="EMBL" id="KN756258">
    <property type="protein sequence ID" value="KIH48901.1"/>
    <property type="molecule type" value="Genomic_DNA"/>
</dbReference>
<sequence length="126" mass="14729">NVIIRRNCFKNPQAAYEIGTELMEHAKRIDAKENNWGSPVPSQFMSKIFDQFNRYSLAVIEVGPYAAVCNQRNPHITYLQEFFREFRKDSQPFVLGGTIYENHDLIPGRLVFVTTRTKCARFYFSL</sequence>
<dbReference type="OrthoDB" id="5857313at2759"/>